<dbReference type="Gene3D" id="3.40.50.300">
    <property type="entry name" value="P-loop containing nucleotide triphosphate hydrolases"/>
    <property type="match status" value="1"/>
</dbReference>
<keyword evidence="3" id="KW-0547">Nucleotide-binding</keyword>
<dbReference type="InterPro" id="IPR027417">
    <property type="entry name" value="P-loop_NTPase"/>
</dbReference>
<reference evidence="6" key="1">
    <citation type="submission" date="2020-11" db="EMBL/GenBank/DDBJ databases">
        <title>Agrobacterium vitis strain K377 genome.</title>
        <authorList>
            <person name="Xi H."/>
        </authorList>
    </citation>
    <scope>NUCLEOTIDE SEQUENCE</scope>
    <source>
        <strain evidence="6">K377</strain>
    </source>
</reference>
<evidence type="ECO:0000313" key="7">
    <source>
        <dbReference type="Proteomes" id="UP000655037"/>
    </source>
</evidence>
<evidence type="ECO:0000256" key="4">
    <source>
        <dbReference type="ARBA" id="ARBA00022840"/>
    </source>
</evidence>
<keyword evidence="4 6" id="KW-0067">ATP-binding</keyword>
<dbReference type="PANTHER" id="PTHR42788:SF19">
    <property type="entry name" value="ALIPHATIC SULFONATES IMPORT ATP-BINDING PROTEIN SSUB 2"/>
    <property type="match status" value="1"/>
</dbReference>
<dbReference type="InterPro" id="IPR003593">
    <property type="entry name" value="AAA+_ATPase"/>
</dbReference>
<comment type="caution">
    <text evidence="6">The sequence shown here is derived from an EMBL/GenBank/DDBJ whole genome shotgun (WGS) entry which is preliminary data.</text>
</comment>
<accession>A0AAE5B7K2</accession>
<organism evidence="6 7">
    <name type="scientific">Agrobacterium vitis</name>
    <name type="common">Rhizobium vitis</name>
    <dbReference type="NCBI Taxonomy" id="373"/>
    <lineage>
        <taxon>Bacteria</taxon>
        <taxon>Pseudomonadati</taxon>
        <taxon>Pseudomonadota</taxon>
        <taxon>Alphaproteobacteria</taxon>
        <taxon>Hyphomicrobiales</taxon>
        <taxon>Rhizobiaceae</taxon>
        <taxon>Rhizobium/Agrobacterium group</taxon>
        <taxon>Agrobacterium</taxon>
    </lineage>
</organism>
<dbReference type="CDD" id="cd03293">
    <property type="entry name" value="ABC_NrtD_SsuB_transporters"/>
    <property type="match status" value="1"/>
</dbReference>
<dbReference type="SMART" id="SM00382">
    <property type="entry name" value="AAA"/>
    <property type="match status" value="1"/>
</dbReference>
<dbReference type="AlphaFoldDB" id="A0AAE5B7K2"/>
<proteinExistence type="inferred from homology"/>
<dbReference type="InterPro" id="IPR003439">
    <property type="entry name" value="ABC_transporter-like_ATP-bd"/>
</dbReference>
<dbReference type="EMBL" id="JACXXJ020000003">
    <property type="protein sequence ID" value="MBF2714139.1"/>
    <property type="molecule type" value="Genomic_DNA"/>
</dbReference>
<dbReference type="Proteomes" id="UP000655037">
    <property type="component" value="Unassembled WGS sequence"/>
</dbReference>
<dbReference type="SUPFAM" id="SSF52540">
    <property type="entry name" value="P-loop containing nucleoside triphosphate hydrolases"/>
    <property type="match status" value="1"/>
</dbReference>
<keyword evidence="2" id="KW-0813">Transport</keyword>
<name>A0AAE5B7K2_AGRVI</name>
<dbReference type="GO" id="GO:0005524">
    <property type="term" value="F:ATP binding"/>
    <property type="evidence" value="ECO:0007669"/>
    <property type="project" value="UniProtKB-KW"/>
</dbReference>
<dbReference type="PANTHER" id="PTHR42788">
    <property type="entry name" value="TAURINE IMPORT ATP-BINDING PROTEIN-RELATED"/>
    <property type="match status" value="1"/>
</dbReference>
<feature type="domain" description="ABC transporter" evidence="5">
    <location>
        <begin position="30"/>
        <end position="259"/>
    </location>
</feature>
<evidence type="ECO:0000256" key="3">
    <source>
        <dbReference type="ARBA" id="ARBA00022741"/>
    </source>
</evidence>
<sequence>MHGRDKVVSADPDKYLSQLKNRAVGNSSLLKLSGVGLSLGGYEILRDINLDIRRGEFVCVVGPSGCGKTTLLRLLSGLHQPTTGTVSIDGQKVTEPRPDIAFVFQDYGKALLPWRTAAGNVSLALESLGVPKAERPDRINALLAKVGLAGQAEKFPAQMSGGMQQRLQIARCLAQQPAVLLMDEPFGALDAMTRQHLQDEVLSLVAQSGATVFFVTHDLEEAIYLGDRVIGLLPYPGRTALSINVDLPRPRNQLTTRELPQFLHMRRQLFDFIAEAEKR</sequence>
<gene>
    <name evidence="6" type="ORF">IEI95_007700</name>
</gene>
<evidence type="ECO:0000256" key="1">
    <source>
        <dbReference type="ARBA" id="ARBA00005417"/>
    </source>
</evidence>
<dbReference type="PROSITE" id="PS00211">
    <property type="entry name" value="ABC_TRANSPORTER_1"/>
    <property type="match status" value="1"/>
</dbReference>
<evidence type="ECO:0000313" key="6">
    <source>
        <dbReference type="EMBL" id="MBF2714139.1"/>
    </source>
</evidence>
<dbReference type="InterPro" id="IPR017871">
    <property type="entry name" value="ABC_transporter-like_CS"/>
</dbReference>
<evidence type="ECO:0000259" key="5">
    <source>
        <dbReference type="PROSITE" id="PS50893"/>
    </source>
</evidence>
<dbReference type="PROSITE" id="PS50893">
    <property type="entry name" value="ABC_TRANSPORTER_2"/>
    <property type="match status" value="1"/>
</dbReference>
<evidence type="ECO:0000256" key="2">
    <source>
        <dbReference type="ARBA" id="ARBA00022448"/>
    </source>
</evidence>
<dbReference type="InterPro" id="IPR050166">
    <property type="entry name" value="ABC_transporter_ATP-bind"/>
</dbReference>
<dbReference type="GO" id="GO:0016887">
    <property type="term" value="F:ATP hydrolysis activity"/>
    <property type="evidence" value="ECO:0007669"/>
    <property type="project" value="InterPro"/>
</dbReference>
<protein>
    <submittedName>
        <fullName evidence="6">ABC transporter ATP-binding protein</fullName>
    </submittedName>
</protein>
<dbReference type="Pfam" id="PF00005">
    <property type="entry name" value="ABC_tran"/>
    <property type="match status" value="1"/>
</dbReference>
<comment type="similarity">
    <text evidence="1">Belongs to the ABC transporter superfamily.</text>
</comment>